<dbReference type="GO" id="GO:0006094">
    <property type="term" value="P:gluconeogenesis"/>
    <property type="evidence" value="ECO:0007669"/>
    <property type="project" value="InterPro"/>
</dbReference>
<dbReference type="STRING" id="1797545.A3B15_02710"/>
<dbReference type="Gene3D" id="3.30.540.10">
    <property type="entry name" value="Fructose-1,6-Bisphosphatase, subunit A, domain 1"/>
    <property type="match status" value="1"/>
</dbReference>
<dbReference type="FunFam" id="3.40.190.90:FF:000001">
    <property type="entry name" value="Fructose-1,6-bisphosphatase"/>
    <property type="match status" value="1"/>
</dbReference>
<keyword evidence="4" id="KW-0378">Hydrolase</keyword>
<dbReference type="Pfam" id="PF03320">
    <property type="entry name" value="FBPase_glpX"/>
    <property type="match status" value="1"/>
</dbReference>
<accession>A0A1G1YNS3</accession>
<dbReference type="GO" id="GO:0046872">
    <property type="term" value="F:metal ion binding"/>
    <property type="evidence" value="ECO:0007669"/>
    <property type="project" value="UniProtKB-KW"/>
</dbReference>
<keyword evidence="6 7" id="KW-0119">Carbohydrate metabolism</keyword>
<feature type="binding site" evidence="9">
    <location>
        <begin position="186"/>
        <end position="188"/>
    </location>
    <ligand>
        <name>substrate</name>
    </ligand>
</feature>
<feature type="binding site" evidence="8">
    <location>
        <position position="57"/>
    </location>
    <ligand>
        <name>Mn(2+)</name>
        <dbReference type="ChEBI" id="CHEBI:29035"/>
        <label>1</label>
    </ligand>
</feature>
<dbReference type="NCBIfam" id="TIGR00330">
    <property type="entry name" value="glpX"/>
    <property type="match status" value="1"/>
</dbReference>
<feature type="binding site" evidence="8">
    <location>
        <position position="33"/>
    </location>
    <ligand>
        <name>Mn(2+)</name>
        <dbReference type="ChEBI" id="CHEBI:29035"/>
        <label>1</label>
    </ligand>
</feature>
<dbReference type="GO" id="GO:0005829">
    <property type="term" value="C:cytosol"/>
    <property type="evidence" value="ECO:0007669"/>
    <property type="project" value="TreeGrafter"/>
</dbReference>
<feature type="binding site" evidence="8">
    <location>
        <position position="88"/>
    </location>
    <ligand>
        <name>Mn(2+)</name>
        <dbReference type="ChEBI" id="CHEBI:29035"/>
        <label>2</label>
    </ligand>
</feature>
<dbReference type="InterPro" id="IPR004464">
    <property type="entry name" value="FBPase_class-2/SBPase"/>
</dbReference>
<evidence type="ECO:0000256" key="9">
    <source>
        <dbReference type="PIRSR" id="PIRSR004532-2"/>
    </source>
</evidence>
<comment type="cofactor">
    <cofactor evidence="8">
        <name>Mn(2+)</name>
        <dbReference type="ChEBI" id="CHEBI:29035"/>
    </cofactor>
</comment>
<dbReference type="GO" id="GO:0042132">
    <property type="term" value="F:fructose 1,6-bisphosphate 1-phosphatase activity"/>
    <property type="evidence" value="ECO:0007669"/>
    <property type="project" value="UniProtKB-EC"/>
</dbReference>
<feature type="binding site" evidence="9">
    <location>
        <begin position="88"/>
        <end position="90"/>
    </location>
    <ligand>
        <name>substrate</name>
    </ligand>
</feature>
<dbReference type="CDD" id="cd01516">
    <property type="entry name" value="FBPase_glpX"/>
    <property type="match status" value="1"/>
</dbReference>
<evidence type="ECO:0000256" key="6">
    <source>
        <dbReference type="ARBA" id="ARBA00023277"/>
    </source>
</evidence>
<organism evidence="10 11">
    <name type="scientific">Candidatus Buchananbacteria bacterium RIFCSPLOWO2_01_FULL_45_31</name>
    <dbReference type="NCBI Taxonomy" id="1797545"/>
    <lineage>
        <taxon>Bacteria</taxon>
        <taxon>Candidatus Buchananiibacteriota</taxon>
    </lineage>
</organism>
<gene>
    <name evidence="10" type="ORF">A3B15_02710</name>
</gene>
<feature type="binding site" evidence="9">
    <location>
        <begin position="164"/>
        <end position="166"/>
    </location>
    <ligand>
        <name>substrate</name>
    </ligand>
</feature>
<dbReference type="GO" id="GO:0006071">
    <property type="term" value="P:glycerol metabolic process"/>
    <property type="evidence" value="ECO:0007669"/>
    <property type="project" value="InterPro"/>
</dbReference>
<evidence type="ECO:0000256" key="8">
    <source>
        <dbReference type="PIRSR" id="PIRSR004532-1"/>
    </source>
</evidence>
<comment type="catalytic activity">
    <reaction evidence="1">
        <text>beta-D-fructose 1,6-bisphosphate + H2O = beta-D-fructose 6-phosphate + phosphate</text>
        <dbReference type="Rhea" id="RHEA:11064"/>
        <dbReference type="ChEBI" id="CHEBI:15377"/>
        <dbReference type="ChEBI" id="CHEBI:32966"/>
        <dbReference type="ChEBI" id="CHEBI:43474"/>
        <dbReference type="ChEBI" id="CHEBI:57634"/>
        <dbReference type="EC" id="3.1.3.11"/>
    </reaction>
</comment>
<feature type="binding site" evidence="9">
    <location>
        <position position="119"/>
    </location>
    <ligand>
        <name>substrate</name>
    </ligand>
</feature>
<evidence type="ECO:0000256" key="4">
    <source>
        <dbReference type="ARBA" id="ARBA00022801"/>
    </source>
</evidence>
<feature type="binding site" evidence="9">
    <location>
        <position position="210"/>
    </location>
    <ligand>
        <name>substrate</name>
    </ligand>
</feature>
<reference evidence="10 11" key="1">
    <citation type="journal article" date="2016" name="Nat. Commun.">
        <title>Thousands of microbial genomes shed light on interconnected biogeochemical processes in an aquifer system.</title>
        <authorList>
            <person name="Anantharaman K."/>
            <person name="Brown C.T."/>
            <person name="Hug L.A."/>
            <person name="Sharon I."/>
            <person name="Castelle C.J."/>
            <person name="Probst A.J."/>
            <person name="Thomas B.C."/>
            <person name="Singh A."/>
            <person name="Wilkins M.J."/>
            <person name="Karaoz U."/>
            <person name="Brodie E.L."/>
            <person name="Williams K.H."/>
            <person name="Hubbard S.S."/>
            <person name="Banfield J.F."/>
        </authorList>
    </citation>
    <scope>NUCLEOTIDE SEQUENCE [LARGE SCALE GENOMIC DNA]</scope>
</reference>
<dbReference type="Gene3D" id="3.40.190.90">
    <property type="match status" value="1"/>
</dbReference>
<proteinExistence type="inferred from homology"/>
<dbReference type="PANTHER" id="PTHR30447">
    <property type="entry name" value="FRUCTOSE-1,6-BISPHOSPHATASE CLASS 2"/>
    <property type="match status" value="1"/>
</dbReference>
<dbReference type="PANTHER" id="PTHR30447:SF0">
    <property type="entry name" value="FRUCTOSE-1,6-BISPHOSPHATASE 1 CLASS 2-RELATED"/>
    <property type="match status" value="1"/>
</dbReference>
<dbReference type="EMBL" id="MHIO01000015">
    <property type="protein sequence ID" value="OGY53939.1"/>
    <property type="molecule type" value="Genomic_DNA"/>
</dbReference>
<sequence length="318" mass="33970">MDRNLALEFVRVTEAAAIAAAKWMGKGDKNAADGAAVDEMRARFNQIDFRGRVVIGEGEKDQAPKLYTGEIVGKSKNPIMDLAIDPLEATDSVAWGRYNAISVIAAGPRGSLLHAPDTYMEKLAVGKEAAKVIDLNASIKVNLKKIAKALGKTVSEVSVVVLDRPRHEKLIKEIRAAGARVRLITDGDVAAAIAVCLPESGIDVLAGIGGSTEAVLAAAAVKIFGGEILCRFAPRHENDSANIKIHLKKAGISNIKKIFKAKDLAKGRQLTFTATGVIEGPMLGGVQFKKDRIITQSIVVRGVSGTVRYITTHHHLKK</sequence>
<keyword evidence="5 8" id="KW-0464">Manganese</keyword>
<comment type="similarity">
    <text evidence="2 7">Belongs to the FBPase class 2 family.</text>
</comment>
<keyword evidence="3 8" id="KW-0479">Metal-binding</keyword>
<dbReference type="AlphaFoldDB" id="A0A1G1YNS3"/>
<evidence type="ECO:0000313" key="10">
    <source>
        <dbReference type="EMBL" id="OGY53939.1"/>
    </source>
</evidence>
<evidence type="ECO:0000256" key="7">
    <source>
        <dbReference type="PIRNR" id="PIRNR004532"/>
    </source>
</evidence>
<dbReference type="Proteomes" id="UP000177250">
    <property type="component" value="Unassembled WGS sequence"/>
</dbReference>
<name>A0A1G1YNS3_9BACT</name>
<protein>
    <recommendedName>
        <fullName evidence="7">Fructose-1,6-bisphosphatase</fullName>
    </recommendedName>
</protein>
<evidence type="ECO:0000256" key="5">
    <source>
        <dbReference type="ARBA" id="ARBA00023211"/>
    </source>
</evidence>
<evidence type="ECO:0000313" key="11">
    <source>
        <dbReference type="Proteomes" id="UP000177250"/>
    </source>
</evidence>
<dbReference type="SUPFAM" id="SSF56655">
    <property type="entry name" value="Carbohydrate phosphatase"/>
    <property type="match status" value="1"/>
</dbReference>
<evidence type="ECO:0000256" key="2">
    <source>
        <dbReference type="ARBA" id="ARBA00008989"/>
    </source>
</evidence>
<evidence type="ECO:0000256" key="3">
    <source>
        <dbReference type="ARBA" id="ARBA00022723"/>
    </source>
</evidence>
<feature type="binding site" evidence="8">
    <location>
        <position position="85"/>
    </location>
    <ligand>
        <name>Mn(2+)</name>
        <dbReference type="ChEBI" id="CHEBI:29035"/>
        <label>2</label>
    </ligand>
</feature>
<feature type="binding site" evidence="8">
    <location>
        <position position="213"/>
    </location>
    <ligand>
        <name>Mn(2+)</name>
        <dbReference type="ChEBI" id="CHEBI:29035"/>
        <label>2</label>
    </ligand>
</feature>
<dbReference type="GO" id="GO:0030388">
    <property type="term" value="P:fructose 1,6-bisphosphate metabolic process"/>
    <property type="evidence" value="ECO:0007669"/>
    <property type="project" value="TreeGrafter"/>
</dbReference>
<comment type="caution">
    <text evidence="10">The sequence shown here is derived from an EMBL/GenBank/DDBJ whole genome shotgun (WGS) entry which is preliminary data.</text>
</comment>
<evidence type="ECO:0000256" key="1">
    <source>
        <dbReference type="ARBA" id="ARBA00001273"/>
    </source>
</evidence>
<dbReference type="PIRSF" id="PIRSF004532">
    <property type="entry name" value="GlpX"/>
    <property type="match status" value="1"/>
</dbReference>